<evidence type="ECO:0000313" key="3">
    <source>
        <dbReference type="EMBL" id="RIB24246.1"/>
    </source>
</evidence>
<sequence>MEPIYALALTIVTMELFVAISFNDDPKQEPFIVASKFEIEQLLIINCDSPIPYLNVLIQDSMHEVRDINHKTIEEHKLYDEAWGKARAALMVAVRRCDYNFINILDRYLKDCHEELEEASFSNESEVSSNKEVEADSETMKENLNPKELVNPYKCKGKGRPKRKDRMQHANEVPKKAKRKLHCKICKGTGHNRAICLQKHK</sequence>
<proteinExistence type="predicted"/>
<feature type="compositionally biased region" description="Basic residues" evidence="1">
    <location>
        <begin position="155"/>
        <end position="166"/>
    </location>
</feature>
<dbReference type="AlphaFoldDB" id="A0A397VZ08"/>
<evidence type="ECO:0000256" key="1">
    <source>
        <dbReference type="SAM" id="MobiDB-lite"/>
    </source>
</evidence>
<dbReference type="EMBL" id="QKWP01000224">
    <property type="protein sequence ID" value="RIB24246.1"/>
    <property type="molecule type" value="Genomic_DNA"/>
</dbReference>
<dbReference type="Proteomes" id="UP000266673">
    <property type="component" value="Unassembled WGS sequence"/>
</dbReference>
<name>A0A397VZ08_9GLOM</name>
<feature type="region of interest" description="Disordered" evidence="1">
    <location>
        <begin position="120"/>
        <end position="174"/>
    </location>
</feature>
<reference evidence="3 4" key="1">
    <citation type="submission" date="2018-06" db="EMBL/GenBank/DDBJ databases">
        <title>Comparative genomics reveals the genomic features of Rhizophagus irregularis, R. cerebriforme, R. diaphanum and Gigaspora rosea, and their symbiotic lifestyle signature.</title>
        <authorList>
            <person name="Morin E."/>
            <person name="San Clemente H."/>
            <person name="Chen E.C.H."/>
            <person name="De La Providencia I."/>
            <person name="Hainaut M."/>
            <person name="Kuo A."/>
            <person name="Kohler A."/>
            <person name="Murat C."/>
            <person name="Tang N."/>
            <person name="Roy S."/>
            <person name="Loubradou J."/>
            <person name="Henrissat B."/>
            <person name="Grigoriev I.V."/>
            <person name="Corradi N."/>
            <person name="Roux C."/>
            <person name="Martin F.M."/>
        </authorList>
    </citation>
    <scope>NUCLEOTIDE SEQUENCE [LARGE SCALE GENOMIC DNA]</scope>
    <source>
        <strain evidence="3 4">DAOM 194757</strain>
    </source>
</reference>
<protein>
    <recommendedName>
        <fullName evidence="5">FAR1 domain-containing protein</fullName>
    </recommendedName>
</protein>
<evidence type="ECO:0008006" key="5">
    <source>
        <dbReference type="Google" id="ProtNLM"/>
    </source>
</evidence>
<feature type="chain" id="PRO_5017375781" description="FAR1 domain-containing protein" evidence="2">
    <location>
        <begin position="22"/>
        <end position="201"/>
    </location>
</feature>
<comment type="caution">
    <text evidence="3">The sequence shown here is derived from an EMBL/GenBank/DDBJ whole genome shotgun (WGS) entry which is preliminary data.</text>
</comment>
<feature type="compositionally biased region" description="Basic and acidic residues" evidence="1">
    <location>
        <begin position="129"/>
        <end position="145"/>
    </location>
</feature>
<feature type="signal peptide" evidence="2">
    <location>
        <begin position="1"/>
        <end position="21"/>
    </location>
</feature>
<accession>A0A397VZ08</accession>
<dbReference type="OrthoDB" id="2431635at2759"/>
<keyword evidence="2" id="KW-0732">Signal</keyword>
<organism evidence="3 4">
    <name type="scientific">Gigaspora rosea</name>
    <dbReference type="NCBI Taxonomy" id="44941"/>
    <lineage>
        <taxon>Eukaryota</taxon>
        <taxon>Fungi</taxon>
        <taxon>Fungi incertae sedis</taxon>
        <taxon>Mucoromycota</taxon>
        <taxon>Glomeromycotina</taxon>
        <taxon>Glomeromycetes</taxon>
        <taxon>Diversisporales</taxon>
        <taxon>Gigasporaceae</taxon>
        <taxon>Gigaspora</taxon>
    </lineage>
</organism>
<dbReference type="STRING" id="44941.A0A397VZ08"/>
<evidence type="ECO:0000313" key="4">
    <source>
        <dbReference type="Proteomes" id="UP000266673"/>
    </source>
</evidence>
<gene>
    <name evidence="3" type="ORF">C2G38_2285058</name>
</gene>
<evidence type="ECO:0000256" key="2">
    <source>
        <dbReference type="SAM" id="SignalP"/>
    </source>
</evidence>
<keyword evidence="4" id="KW-1185">Reference proteome</keyword>